<gene>
    <name evidence="4" type="ORF">J4573_41010</name>
</gene>
<comment type="caution">
    <text evidence="4">The sequence shown here is derived from an EMBL/GenBank/DDBJ whole genome shotgun (WGS) entry which is preliminary data.</text>
</comment>
<dbReference type="EMBL" id="JAGEOJ010000021">
    <property type="protein sequence ID" value="MBO2453527.1"/>
    <property type="molecule type" value="Genomic_DNA"/>
</dbReference>
<feature type="transmembrane region" description="Helical" evidence="2">
    <location>
        <begin position="29"/>
        <end position="50"/>
    </location>
</feature>
<dbReference type="InterPro" id="IPR045597">
    <property type="entry name" value="DUF6458"/>
</dbReference>
<evidence type="ECO:0000256" key="1">
    <source>
        <dbReference type="SAM" id="MobiDB-lite"/>
    </source>
</evidence>
<keyword evidence="2" id="KW-0472">Membrane</keyword>
<dbReference type="Proteomes" id="UP000669179">
    <property type="component" value="Unassembled WGS sequence"/>
</dbReference>
<dbReference type="RefSeq" id="WP_208261551.1">
    <property type="nucleotide sequence ID" value="NZ_JAGEOJ010000021.1"/>
</dbReference>
<evidence type="ECO:0000313" key="5">
    <source>
        <dbReference type="Proteomes" id="UP000669179"/>
    </source>
</evidence>
<dbReference type="Pfam" id="PF20059">
    <property type="entry name" value="DUF6458"/>
    <property type="match status" value="1"/>
</dbReference>
<feature type="compositionally biased region" description="Basic and acidic residues" evidence="1">
    <location>
        <begin position="99"/>
        <end position="119"/>
    </location>
</feature>
<feature type="region of interest" description="Disordered" evidence="1">
    <location>
        <begin position="61"/>
        <end position="157"/>
    </location>
</feature>
<name>A0A939PJN0_9ACTN</name>
<evidence type="ECO:0000259" key="3">
    <source>
        <dbReference type="Pfam" id="PF20059"/>
    </source>
</evidence>
<keyword evidence="5" id="KW-1185">Reference proteome</keyword>
<keyword evidence="2" id="KW-0812">Transmembrane</keyword>
<accession>A0A939PJN0</accession>
<evidence type="ECO:0000313" key="4">
    <source>
        <dbReference type="EMBL" id="MBO2453527.1"/>
    </source>
</evidence>
<organism evidence="4 5">
    <name type="scientific">Actinomadura barringtoniae</name>
    <dbReference type="NCBI Taxonomy" id="1427535"/>
    <lineage>
        <taxon>Bacteria</taxon>
        <taxon>Bacillati</taxon>
        <taxon>Actinomycetota</taxon>
        <taxon>Actinomycetes</taxon>
        <taxon>Streptosporangiales</taxon>
        <taxon>Thermomonosporaceae</taxon>
        <taxon>Actinomadura</taxon>
    </lineage>
</organism>
<proteinExistence type="predicted"/>
<protein>
    <recommendedName>
        <fullName evidence="3">DUF6458 domain-containing protein</fullName>
    </recommendedName>
</protein>
<sequence>MGLGVSIAFITLGAILTFAVRVNLSGVDIHVVGLILILAGALSMAFTLMYTRPRQRRNLMTGADPGYFEPEQPDTVVQESSPETVVHEERTIEQTPHGPVEHIERTVERPGETIERGHTSQDPAIGQDPAIQNDPAKANIPSPTIATSRRAPHERRP</sequence>
<feature type="domain" description="DUF6458" evidence="3">
    <location>
        <begin position="1"/>
        <end position="57"/>
    </location>
</feature>
<keyword evidence="2" id="KW-1133">Transmembrane helix</keyword>
<reference evidence="4" key="1">
    <citation type="submission" date="2021-03" db="EMBL/GenBank/DDBJ databases">
        <authorList>
            <person name="Kanchanasin P."/>
            <person name="Saeng-In P."/>
            <person name="Phongsopitanun W."/>
            <person name="Yuki M."/>
            <person name="Kudo T."/>
            <person name="Ohkuma M."/>
            <person name="Tanasupawat S."/>
        </authorList>
    </citation>
    <scope>NUCLEOTIDE SEQUENCE</scope>
    <source>
        <strain evidence="4">GKU 128</strain>
    </source>
</reference>
<dbReference type="AlphaFoldDB" id="A0A939PJN0"/>
<evidence type="ECO:0000256" key="2">
    <source>
        <dbReference type="SAM" id="Phobius"/>
    </source>
</evidence>